<dbReference type="InterPro" id="IPR036460">
    <property type="entry name" value="Cu_amine_oxidase_C_sf"/>
</dbReference>
<proteinExistence type="predicted"/>
<comment type="caution">
    <text evidence="2">The sequence shown here is derived from an EMBL/GenBank/DDBJ whole genome shotgun (WGS) entry which is preliminary data.</text>
</comment>
<reference evidence="2 3" key="1">
    <citation type="submission" date="2017-01" db="EMBL/GenBank/DDBJ databases">
        <title>Novel large sulfur bacteria in the metagenomes of groundwater-fed chemosynthetic microbial mats in the Lake Huron basin.</title>
        <authorList>
            <person name="Sharrar A.M."/>
            <person name="Flood B.E."/>
            <person name="Bailey J.V."/>
            <person name="Jones D.S."/>
            <person name="Biddanda B."/>
            <person name="Ruberg S.A."/>
            <person name="Marcus D.N."/>
            <person name="Dick G.J."/>
        </authorList>
    </citation>
    <scope>NUCLEOTIDE SEQUENCE [LARGE SCALE GENOMIC DNA]</scope>
    <source>
        <strain evidence="2">A8</strain>
    </source>
</reference>
<name>A0A1Y1Q6T8_9GAMM</name>
<dbReference type="Gene3D" id="2.70.98.20">
    <property type="entry name" value="Copper amine oxidase, catalytic domain"/>
    <property type="match status" value="1"/>
</dbReference>
<gene>
    <name evidence="2" type="ORF">BWK73_53900</name>
</gene>
<feature type="signal peptide" evidence="1">
    <location>
        <begin position="1"/>
        <end position="23"/>
    </location>
</feature>
<protein>
    <submittedName>
        <fullName evidence="2">Uncharacterized protein</fullName>
    </submittedName>
</protein>
<dbReference type="GO" id="GO:0005507">
    <property type="term" value="F:copper ion binding"/>
    <property type="evidence" value="ECO:0007669"/>
    <property type="project" value="InterPro"/>
</dbReference>
<evidence type="ECO:0000256" key="1">
    <source>
        <dbReference type="SAM" id="SignalP"/>
    </source>
</evidence>
<evidence type="ECO:0000313" key="3">
    <source>
        <dbReference type="Proteomes" id="UP000192491"/>
    </source>
</evidence>
<keyword evidence="1" id="KW-0732">Signal</keyword>
<dbReference type="SUPFAM" id="SSF49998">
    <property type="entry name" value="Amine oxidase catalytic domain"/>
    <property type="match status" value="1"/>
</dbReference>
<dbReference type="GO" id="GO:0008131">
    <property type="term" value="F:primary methylamine oxidase activity"/>
    <property type="evidence" value="ECO:0007669"/>
    <property type="project" value="InterPro"/>
</dbReference>
<dbReference type="GO" id="GO:0009308">
    <property type="term" value="P:amine metabolic process"/>
    <property type="evidence" value="ECO:0007669"/>
    <property type="project" value="InterPro"/>
</dbReference>
<evidence type="ECO:0000313" key="2">
    <source>
        <dbReference type="EMBL" id="OQW97722.1"/>
    </source>
</evidence>
<organism evidence="2 3">
    <name type="scientific">Thiothrix lacustris</name>
    <dbReference type="NCBI Taxonomy" id="525917"/>
    <lineage>
        <taxon>Bacteria</taxon>
        <taxon>Pseudomonadati</taxon>
        <taxon>Pseudomonadota</taxon>
        <taxon>Gammaproteobacteria</taxon>
        <taxon>Thiotrichales</taxon>
        <taxon>Thiotrichaceae</taxon>
        <taxon>Thiothrix</taxon>
    </lineage>
</organism>
<feature type="chain" id="PRO_5013299333" evidence="1">
    <location>
        <begin position="24"/>
        <end position="182"/>
    </location>
</feature>
<dbReference type="AlphaFoldDB" id="A0A1Y1Q6T8"/>
<sequence>MKYRSTTLCLLVLLTLWQAAAHAAPDDTCNGQSFSKTFASGAKWRLCWANQPAEGIVLSQIRYQAPHQPERRVLGQASLSQLETAFDDGSVTPLFLSTEAGFGGNNLQTLTAQDCATGTLHAADGRNVLCETTRDSAAIPTNTSRNAKGNYWNSPATRKSAHAITAYAGVFTKTARLNPASV</sequence>
<dbReference type="GO" id="GO:0048038">
    <property type="term" value="F:quinone binding"/>
    <property type="evidence" value="ECO:0007669"/>
    <property type="project" value="InterPro"/>
</dbReference>
<dbReference type="EMBL" id="MTEJ01000792">
    <property type="protein sequence ID" value="OQW97722.1"/>
    <property type="molecule type" value="Genomic_DNA"/>
</dbReference>
<accession>A0A1Y1Q6T8</accession>
<dbReference type="Proteomes" id="UP000192491">
    <property type="component" value="Unassembled WGS sequence"/>
</dbReference>